<reference evidence="2" key="1">
    <citation type="journal article" date="2017" name="Nat. Commun.">
        <title>The North American bullfrog draft genome provides insight into hormonal regulation of long noncoding RNA.</title>
        <authorList>
            <person name="Hammond S.A."/>
            <person name="Warren R.L."/>
            <person name="Vandervalk B.P."/>
            <person name="Kucuk E."/>
            <person name="Khan H."/>
            <person name="Gibb E.A."/>
            <person name="Pandoh P."/>
            <person name="Kirk H."/>
            <person name="Zhao Y."/>
            <person name="Jones M."/>
            <person name="Mungall A.J."/>
            <person name="Coope R."/>
            <person name="Pleasance S."/>
            <person name="Moore R.A."/>
            <person name="Holt R.A."/>
            <person name="Round J.M."/>
            <person name="Ohora S."/>
            <person name="Walle B.V."/>
            <person name="Veldhoen N."/>
            <person name="Helbing C.C."/>
            <person name="Birol I."/>
        </authorList>
    </citation>
    <scope>NUCLEOTIDE SEQUENCE [LARGE SCALE GENOMIC DNA]</scope>
</reference>
<organism evidence="1 2">
    <name type="scientific">Aquarana catesbeiana</name>
    <name type="common">American bullfrog</name>
    <name type="synonym">Rana catesbeiana</name>
    <dbReference type="NCBI Taxonomy" id="8400"/>
    <lineage>
        <taxon>Eukaryota</taxon>
        <taxon>Metazoa</taxon>
        <taxon>Chordata</taxon>
        <taxon>Craniata</taxon>
        <taxon>Vertebrata</taxon>
        <taxon>Euteleostomi</taxon>
        <taxon>Amphibia</taxon>
        <taxon>Batrachia</taxon>
        <taxon>Anura</taxon>
        <taxon>Neobatrachia</taxon>
        <taxon>Ranoidea</taxon>
        <taxon>Ranidae</taxon>
        <taxon>Aquarana</taxon>
    </lineage>
</organism>
<dbReference type="OrthoDB" id="346907at2759"/>
<gene>
    <name evidence="1" type="ORF">AB205_0217120</name>
</gene>
<evidence type="ECO:0008006" key="3">
    <source>
        <dbReference type="Google" id="ProtNLM"/>
    </source>
</evidence>
<dbReference type="Proteomes" id="UP000228934">
    <property type="component" value="Unassembled WGS sequence"/>
</dbReference>
<proteinExistence type="predicted"/>
<protein>
    <recommendedName>
        <fullName evidence="3">SH3 domain-containing protein</fullName>
    </recommendedName>
</protein>
<accession>A0A2G9RS90</accession>
<dbReference type="EMBL" id="KV933149">
    <property type="protein sequence ID" value="PIO30786.1"/>
    <property type="molecule type" value="Genomic_DNA"/>
</dbReference>
<keyword evidence="2" id="KW-1185">Reference proteome</keyword>
<dbReference type="AlphaFoldDB" id="A0A2G9RS90"/>
<evidence type="ECO:0000313" key="2">
    <source>
        <dbReference type="Proteomes" id="UP000228934"/>
    </source>
</evidence>
<sequence>MQCITKTDNTNPKSQELAYQKGDLVTIISTCQVIYNFHHTHYNNYLTLMLCIHDRTFDGLNHVGLFDGLSTDFRRIRLVYTQSHQSPMDLIVMTYD</sequence>
<evidence type="ECO:0000313" key="1">
    <source>
        <dbReference type="EMBL" id="PIO30786.1"/>
    </source>
</evidence>
<dbReference type="Gene3D" id="2.30.30.40">
    <property type="entry name" value="SH3 Domains"/>
    <property type="match status" value="1"/>
</dbReference>
<name>A0A2G9RS90_AQUCT</name>